<evidence type="ECO:0000313" key="2">
    <source>
        <dbReference type="Proteomes" id="UP000019140"/>
    </source>
</evidence>
<organism evidence="1 2">
    <name type="scientific">Candidatus Entotheonella gemina</name>
    <dbReference type="NCBI Taxonomy" id="1429439"/>
    <lineage>
        <taxon>Bacteria</taxon>
        <taxon>Pseudomonadati</taxon>
        <taxon>Nitrospinota/Tectimicrobiota group</taxon>
        <taxon>Candidatus Tectimicrobiota</taxon>
        <taxon>Candidatus Entotheonellia</taxon>
        <taxon>Candidatus Entotheonellales</taxon>
        <taxon>Candidatus Entotheonellaceae</taxon>
        <taxon>Candidatus Entotheonella</taxon>
    </lineage>
</organism>
<dbReference type="HOGENOM" id="CLU_1955610_0_0_7"/>
<name>W4M0Y3_9BACT</name>
<comment type="caution">
    <text evidence="1">The sequence shown here is derived from an EMBL/GenBank/DDBJ whole genome shotgun (WGS) entry which is preliminary data.</text>
</comment>
<protein>
    <recommendedName>
        <fullName evidence="3">Peptidase M20 dimerisation domain-containing protein</fullName>
    </recommendedName>
</protein>
<gene>
    <name evidence="1" type="ORF">ETSY2_32910</name>
</gene>
<proteinExistence type="predicted"/>
<dbReference type="EMBL" id="AZHX01001405">
    <property type="protein sequence ID" value="ETX03646.1"/>
    <property type="molecule type" value="Genomic_DNA"/>
</dbReference>
<evidence type="ECO:0008006" key="3">
    <source>
        <dbReference type="Google" id="ProtNLM"/>
    </source>
</evidence>
<reference evidence="1 2" key="1">
    <citation type="journal article" date="2014" name="Nature">
        <title>An environmental bacterial taxon with a large and distinct metabolic repertoire.</title>
        <authorList>
            <person name="Wilson M.C."/>
            <person name="Mori T."/>
            <person name="Ruckert C."/>
            <person name="Uria A.R."/>
            <person name="Helf M.J."/>
            <person name="Takada K."/>
            <person name="Gernert C."/>
            <person name="Steffens U.A."/>
            <person name="Heycke N."/>
            <person name="Schmitt S."/>
            <person name="Rinke C."/>
            <person name="Helfrich E.J."/>
            <person name="Brachmann A.O."/>
            <person name="Gurgui C."/>
            <person name="Wakimoto T."/>
            <person name="Kracht M."/>
            <person name="Crusemann M."/>
            <person name="Hentschel U."/>
            <person name="Abe I."/>
            <person name="Matsunaga S."/>
            <person name="Kalinowski J."/>
            <person name="Takeyama H."/>
            <person name="Piel J."/>
        </authorList>
    </citation>
    <scope>NUCLEOTIDE SEQUENCE [LARGE SCALE GENOMIC DNA]</scope>
    <source>
        <strain evidence="2">TSY2</strain>
    </source>
</reference>
<sequence>MNIDTVCRDIVEHVQTHCPGAQVELIHGYEAYKVKVSHPQVQRVIGAMHDLCDSLGEAQTPVILPTIGGSLPLHELAQALDMPLISMPLANHDDNQHAPNENLRLNNFVNGISTALMAVHGLSQHQSP</sequence>
<evidence type="ECO:0000313" key="1">
    <source>
        <dbReference type="EMBL" id="ETX03646.1"/>
    </source>
</evidence>
<dbReference type="SUPFAM" id="SSF53187">
    <property type="entry name" value="Zn-dependent exopeptidases"/>
    <property type="match status" value="1"/>
</dbReference>
<dbReference type="Gene3D" id="3.30.70.360">
    <property type="match status" value="1"/>
</dbReference>
<accession>W4M0Y3</accession>
<dbReference type="Gene3D" id="3.40.630.10">
    <property type="entry name" value="Zn peptidases"/>
    <property type="match status" value="1"/>
</dbReference>
<dbReference type="Proteomes" id="UP000019140">
    <property type="component" value="Unassembled WGS sequence"/>
</dbReference>
<keyword evidence="2" id="KW-1185">Reference proteome</keyword>
<dbReference type="AlphaFoldDB" id="W4M0Y3"/>